<keyword evidence="3" id="KW-1185">Reference proteome</keyword>
<evidence type="ECO:0000256" key="1">
    <source>
        <dbReference type="SAM" id="SignalP"/>
    </source>
</evidence>
<gene>
    <name evidence="2" type="ORF">GCM10010468_75570</name>
</gene>
<protein>
    <submittedName>
        <fullName evidence="2">Uncharacterized protein</fullName>
    </submittedName>
</protein>
<keyword evidence="1" id="KW-0732">Signal</keyword>
<organism evidence="2 3">
    <name type="scientific">Actinocorallia longicatena</name>
    <dbReference type="NCBI Taxonomy" id="111803"/>
    <lineage>
        <taxon>Bacteria</taxon>
        <taxon>Bacillati</taxon>
        <taxon>Actinomycetota</taxon>
        <taxon>Actinomycetes</taxon>
        <taxon>Streptosporangiales</taxon>
        <taxon>Thermomonosporaceae</taxon>
        <taxon>Actinocorallia</taxon>
    </lineage>
</organism>
<dbReference type="EMBL" id="BAAAUV010000038">
    <property type="protein sequence ID" value="GAA3239404.1"/>
    <property type="molecule type" value="Genomic_DNA"/>
</dbReference>
<evidence type="ECO:0000313" key="3">
    <source>
        <dbReference type="Proteomes" id="UP001501237"/>
    </source>
</evidence>
<evidence type="ECO:0000313" key="2">
    <source>
        <dbReference type="EMBL" id="GAA3239404.1"/>
    </source>
</evidence>
<accession>A0ABP6QSS6</accession>
<feature type="chain" id="PRO_5045160517" evidence="1">
    <location>
        <begin position="26"/>
        <end position="126"/>
    </location>
</feature>
<reference evidence="3" key="1">
    <citation type="journal article" date="2019" name="Int. J. Syst. Evol. Microbiol.">
        <title>The Global Catalogue of Microorganisms (GCM) 10K type strain sequencing project: providing services to taxonomists for standard genome sequencing and annotation.</title>
        <authorList>
            <consortium name="The Broad Institute Genomics Platform"/>
            <consortium name="The Broad Institute Genome Sequencing Center for Infectious Disease"/>
            <person name="Wu L."/>
            <person name="Ma J."/>
        </authorList>
    </citation>
    <scope>NUCLEOTIDE SEQUENCE [LARGE SCALE GENOMIC DNA]</scope>
    <source>
        <strain evidence="3">JCM 9377</strain>
    </source>
</reference>
<dbReference type="Proteomes" id="UP001501237">
    <property type="component" value="Unassembled WGS sequence"/>
</dbReference>
<comment type="caution">
    <text evidence="2">The sequence shown here is derived from an EMBL/GenBank/DDBJ whole genome shotgun (WGS) entry which is preliminary data.</text>
</comment>
<sequence length="126" mass="13006">MHAGWTARVLIVILAASVSGCGAIAGMTGNKAEVCDQTRDAFTDFGKRLETLPPTDNAAWGKATTDFSAQLDALAAKADDGDLKKAITALAASWRTAGPQIAEKGDVTQMTALLREQPGKLGTACG</sequence>
<name>A0ABP6QSS6_9ACTN</name>
<proteinExistence type="predicted"/>
<feature type="signal peptide" evidence="1">
    <location>
        <begin position="1"/>
        <end position="25"/>
    </location>
</feature>